<proteinExistence type="predicted"/>
<evidence type="ECO:0000313" key="3">
    <source>
        <dbReference type="Proteomes" id="UP000789570"/>
    </source>
</evidence>
<evidence type="ECO:0000313" key="2">
    <source>
        <dbReference type="EMBL" id="CAG8440821.1"/>
    </source>
</evidence>
<reference evidence="2" key="1">
    <citation type="submission" date="2021-06" db="EMBL/GenBank/DDBJ databases">
        <authorList>
            <person name="Kallberg Y."/>
            <person name="Tangrot J."/>
            <person name="Rosling A."/>
        </authorList>
    </citation>
    <scope>NUCLEOTIDE SEQUENCE</scope>
    <source>
        <strain evidence="2">UK204</strain>
    </source>
</reference>
<organism evidence="2 3">
    <name type="scientific">Funneliformis caledonium</name>
    <dbReference type="NCBI Taxonomy" id="1117310"/>
    <lineage>
        <taxon>Eukaryota</taxon>
        <taxon>Fungi</taxon>
        <taxon>Fungi incertae sedis</taxon>
        <taxon>Mucoromycota</taxon>
        <taxon>Glomeromycotina</taxon>
        <taxon>Glomeromycetes</taxon>
        <taxon>Glomerales</taxon>
        <taxon>Glomeraceae</taxon>
        <taxon>Funneliformis</taxon>
    </lineage>
</organism>
<dbReference type="AlphaFoldDB" id="A0A9N8V7W6"/>
<evidence type="ECO:0000256" key="1">
    <source>
        <dbReference type="SAM" id="Coils"/>
    </source>
</evidence>
<comment type="caution">
    <text evidence="2">The sequence shown here is derived from an EMBL/GenBank/DDBJ whole genome shotgun (WGS) entry which is preliminary data.</text>
</comment>
<dbReference type="Proteomes" id="UP000789570">
    <property type="component" value="Unassembled WGS sequence"/>
</dbReference>
<accession>A0A9N8V7W6</accession>
<name>A0A9N8V7W6_9GLOM</name>
<sequence length="403" mass="46810">MRKKHIKEQNSCAALVRPTLNFISHVYCPPQQNYQSIQNHIMTSSEWYQQRQRVSHWQQRPCVVLSEFCQFHKLPNPKYVLRSNDGKAYWFDCFIGERAFAPSYICKNCWHQNDAIDYISTQTFIRLLNEYKQTTIDTRSTSRMKTNKPRGQHVRFQEVGMDHDPNPERDILNKCPGSRPRANLELFHKELKTYQERKRKEKEERQILKKEAMAKGKRKNLAPLFSFQTSNNVDSDDDHHSTFFMGNVPLSTVQPSKFDLDFGGTASFTQQPLEQPTFGQPSVQSTSKVQNQLQFFDQNKPVQHTFTQTSVPLPVNIQEQVQMSLETLSLSQEFSVQDNSTISPAVTIKEVSETEDDEQKNANEDQQIKTLILDMSSITFDCFNNSKVHSTAWNHIDFQAKDA</sequence>
<feature type="coiled-coil region" evidence="1">
    <location>
        <begin position="184"/>
        <end position="211"/>
    </location>
</feature>
<dbReference type="EMBL" id="CAJVPQ010000050">
    <property type="protein sequence ID" value="CAG8440821.1"/>
    <property type="molecule type" value="Genomic_DNA"/>
</dbReference>
<keyword evidence="3" id="KW-1185">Reference proteome</keyword>
<keyword evidence="1" id="KW-0175">Coiled coil</keyword>
<gene>
    <name evidence="2" type="ORF">FCALED_LOCUS517</name>
</gene>
<protein>
    <submittedName>
        <fullName evidence="2">11331_t:CDS:1</fullName>
    </submittedName>
</protein>